<feature type="signal peptide" evidence="1">
    <location>
        <begin position="1"/>
        <end position="19"/>
    </location>
</feature>
<reference evidence="2" key="1">
    <citation type="submission" date="2022-07" db="EMBL/GenBank/DDBJ databases">
        <authorList>
            <person name="Otstavnykh N."/>
            <person name="Isaeva M."/>
            <person name="Bystritskaya E."/>
        </authorList>
    </citation>
    <scope>NUCLEOTIDE SEQUENCE</scope>
    <source>
        <strain evidence="2">KCTC 52189</strain>
    </source>
</reference>
<proteinExistence type="predicted"/>
<dbReference type="EMBL" id="JANHAX010000001">
    <property type="protein sequence ID" value="MDQ2088627.1"/>
    <property type="molecule type" value="Genomic_DNA"/>
</dbReference>
<comment type="caution">
    <text evidence="2">The sequence shown here is derived from an EMBL/GenBank/DDBJ whole genome shotgun (WGS) entry which is preliminary data.</text>
</comment>
<evidence type="ECO:0000313" key="3">
    <source>
        <dbReference type="Proteomes" id="UP001226762"/>
    </source>
</evidence>
<name>A0AAE4B2U2_9RHOB</name>
<accession>A0AAE4B2U2</accession>
<feature type="chain" id="PRO_5042041876" evidence="1">
    <location>
        <begin position="20"/>
        <end position="155"/>
    </location>
</feature>
<organism evidence="2 3">
    <name type="scientific">Marimonas arenosa</name>
    <dbReference type="NCBI Taxonomy" id="1795305"/>
    <lineage>
        <taxon>Bacteria</taxon>
        <taxon>Pseudomonadati</taxon>
        <taxon>Pseudomonadota</taxon>
        <taxon>Alphaproteobacteria</taxon>
        <taxon>Rhodobacterales</taxon>
        <taxon>Paracoccaceae</taxon>
        <taxon>Marimonas</taxon>
    </lineage>
</organism>
<keyword evidence="1" id="KW-0732">Signal</keyword>
<dbReference type="RefSeq" id="WP_306733891.1">
    <property type="nucleotide sequence ID" value="NZ_JANHAX010000001.1"/>
</dbReference>
<keyword evidence="3" id="KW-1185">Reference proteome</keyword>
<evidence type="ECO:0000256" key="1">
    <source>
        <dbReference type="SAM" id="SignalP"/>
    </source>
</evidence>
<evidence type="ECO:0000313" key="2">
    <source>
        <dbReference type="EMBL" id="MDQ2088627.1"/>
    </source>
</evidence>
<dbReference type="AlphaFoldDB" id="A0AAE4B2U2"/>
<gene>
    <name evidence="2" type="ORF">NO357_01760</name>
</gene>
<dbReference type="Proteomes" id="UP001226762">
    <property type="component" value="Unassembled WGS sequence"/>
</dbReference>
<reference evidence="2" key="2">
    <citation type="submission" date="2023-02" db="EMBL/GenBank/DDBJ databases">
        <title>'Rhodoalgimonas zhirmunskyi' gen. nov., isolated from a red alga.</title>
        <authorList>
            <person name="Nedashkovskaya O.I."/>
            <person name="Otstavnykh N.Y."/>
            <person name="Bystritskaya E.P."/>
            <person name="Balabanova L.A."/>
            <person name="Isaeva M.P."/>
        </authorList>
    </citation>
    <scope>NUCLEOTIDE SEQUENCE</scope>
    <source>
        <strain evidence="2">KCTC 52189</strain>
    </source>
</reference>
<protein>
    <submittedName>
        <fullName evidence="2">Uncharacterized protein</fullName>
    </submittedName>
</protein>
<sequence length="155" mass="16393">MKRLSFALATLVVAVPALAQDVTLTPIPLDAATLDISGTWSYDTVVTGNTGPCPPVPAKKGELSIVAKDGVPVQVDVLSGELCGKPMHLMAGDIEWGNLVVGNAKTVDNEGGRAFNSMVAFFYSDKSASGHVESQYVHPGGMSCSWSYRIELKRP</sequence>